<dbReference type="InterPro" id="IPR004107">
    <property type="entry name" value="Integrase_SAM-like_N"/>
</dbReference>
<dbReference type="AlphaFoldDB" id="A0A7Y6NT15"/>
<dbReference type="PANTHER" id="PTHR30349">
    <property type="entry name" value="PHAGE INTEGRASE-RELATED"/>
    <property type="match status" value="1"/>
</dbReference>
<dbReference type="InterPro" id="IPR050090">
    <property type="entry name" value="Tyrosine_recombinase_XerCD"/>
</dbReference>
<keyword evidence="2" id="KW-0229">DNA integration</keyword>
<dbReference type="SUPFAM" id="SSF56349">
    <property type="entry name" value="DNA breaking-rejoining enzymes"/>
    <property type="match status" value="1"/>
</dbReference>
<keyword evidence="4" id="KW-0233">DNA recombination</keyword>
<keyword evidence="9" id="KW-1185">Reference proteome</keyword>
<dbReference type="PROSITE" id="PS51900">
    <property type="entry name" value="CB"/>
    <property type="match status" value="1"/>
</dbReference>
<dbReference type="Proteomes" id="UP000529637">
    <property type="component" value="Unassembled WGS sequence"/>
</dbReference>
<evidence type="ECO:0000256" key="3">
    <source>
        <dbReference type="ARBA" id="ARBA00023125"/>
    </source>
</evidence>
<dbReference type="InterPro" id="IPR044068">
    <property type="entry name" value="CB"/>
</dbReference>
<dbReference type="Gene3D" id="1.10.150.130">
    <property type="match status" value="1"/>
</dbReference>
<feature type="domain" description="Core-binding (CB)" evidence="7">
    <location>
        <begin position="48"/>
        <end position="140"/>
    </location>
</feature>
<dbReference type="Gene3D" id="1.10.443.10">
    <property type="entry name" value="Intergrase catalytic core"/>
    <property type="match status" value="1"/>
</dbReference>
<dbReference type="GO" id="GO:0006310">
    <property type="term" value="P:DNA recombination"/>
    <property type="evidence" value="ECO:0007669"/>
    <property type="project" value="UniProtKB-KW"/>
</dbReference>
<evidence type="ECO:0000259" key="7">
    <source>
        <dbReference type="PROSITE" id="PS51900"/>
    </source>
</evidence>
<protein>
    <submittedName>
        <fullName evidence="8">Tyrosine-type recombinase/integrase</fullName>
    </submittedName>
</protein>
<evidence type="ECO:0000259" key="6">
    <source>
        <dbReference type="PROSITE" id="PS51898"/>
    </source>
</evidence>
<evidence type="ECO:0000256" key="1">
    <source>
        <dbReference type="ARBA" id="ARBA00008857"/>
    </source>
</evidence>
<comment type="caution">
    <text evidence="8">The sequence shown here is derived from an EMBL/GenBank/DDBJ whole genome shotgun (WGS) entry which is preliminary data.</text>
</comment>
<organism evidence="8 9">
    <name type="scientific">Piscinibacter koreensis</name>
    <dbReference type="NCBI Taxonomy" id="2742824"/>
    <lineage>
        <taxon>Bacteria</taxon>
        <taxon>Pseudomonadati</taxon>
        <taxon>Pseudomonadota</taxon>
        <taxon>Betaproteobacteria</taxon>
        <taxon>Burkholderiales</taxon>
        <taxon>Sphaerotilaceae</taxon>
        <taxon>Piscinibacter</taxon>
    </lineage>
</organism>
<dbReference type="InterPro" id="IPR011010">
    <property type="entry name" value="DNA_brk_join_enz"/>
</dbReference>
<dbReference type="PROSITE" id="PS51898">
    <property type="entry name" value="TYR_RECOMBINASE"/>
    <property type="match status" value="1"/>
</dbReference>
<dbReference type="GO" id="GO:0015074">
    <property type="term" value="P:DNA integration"/>
    <property type="evidence" value="ECO:0007669"/>
    <property type="project" value="UniProtKB-KW"/>
</dbReference>
<dbReference type="CDD" id="cd00397">
    <property type="entry name" value="DNA_BRE_C"/>
    <property type="match status" value="1"/>
</dbReference>
<evidence type="ECO:0000313" key="9">
    <source>
        <dbReference type="Proteomes" id="UP000529637"/>
    </source>
</evidence>
<dbReference type="InterPro" id="IPR013762">
    <property type="entry name" value="Integrase-like_cat_sf"/>
</dbReference>
<name>A0A7Y6NT15_9BURK</name>
<comment type="similarity">
    <text evidence="1">Belongs to the 'phage' integrase family.</text>
</comment>
<dbReference type="InterPro" id="IPR010998">
    <property type="entry name" value="Integrase_recombinase_N"/>
</dbReference>
<evidence type="ECO:0000256" key="2">
    <source>
        <dbReference type="ARBA" id="ARBA00022908"/>
    </source>
</evidence>
<evidence type="ECO:0000313" key="8">
    <source>
        <dbReference type="EMBL" id="NUZ08662.1"/>
    </source>
</evidence>
<dbReference type="EMBL" id="JABWMJ010000015">
    <property type="protein sequence ID" value="NUZ08662.1"/>
    <property type="molecule type" value="Genomic_DNA"/>
</dbReference>
<gene>
    <name evidence="8" type="ORF">HQN59_23230</name>
</gene>
<evidence type="ECO:0000256" key="5">
    <source>
        <dbReference type="PROSITE-ProRule" id="PRU01248"/>
    </source>
</evidence>
<sequence>MVQIIRKASLPTPDEVAARTRDAAEQARAVAVREPRPAGFPLLFTRHWQLIEPAVAFLHEHSVQRAHTDDTRRTYAEILYDWFETLEQNDIPWESADAVDLVAYRNRMMAQPSPHTGRPYRTTTINHRVRGVLRFYEWAVRTQWLNASPLADKTRDLRLARHQRPTQASHAATHEHSIFILRQYEALPRPLVSEQARELLAELAPPYDLMARWQLYTGLRISELLRLSVNDIGHRRASATLHHAIEVIRKGRKPGHVIAPASLLDETDGYVSGHRFAWLARARRKGRISEHKALFVNARGSPAGKNAYQRAVSQAGLACGFKATTHLLRATFACMLLARLEHLADRGAKINPLIVVKVLLGHEHLDTTDRYLRAVAVDPCVLKDVLDTLLSEAGAP</sequence>
<keyword evidence="3 5" id="KW-0238">DNA-binding</keyword>
<dbReference type="GO" id="GO:0003677">
    <property type="term" value="F:DNA binding"/>
    <property type="evidence" value="ECO:0007669"/>
    <property type="project" value="UniProtKB-UniRule"/>
</dbReference>
<dbReference type="InterPro" id="IPR002104">
    <property type="entry name" value="Integrase_catalytic"/>
</dbReference>
<dbReference type="Pfam" id="PF02899">
    <property type="entry name" value="Phage_int_SAM_1"/>
    <property type="match status" value="1"/>
</dbReference>
<feature type="domain" description="Tyr recombinase" evidence="6">
    <location>
        <begin position="186"/>
        <end position="387"/>
    </location>
</feature>
<reference evidence="8 9" key="1">
    <citation type="submission" date="2020-06" db="EMBL/GenBank/DDBJ databases">
        <title>Schlegella sp. ID0723 isolated from air conditioner.</title>
        <authorList>
            <person name="Kim D.Y."/>
            <person name="Kim D.-U."/>
        </authorList>
    </citation>
    <scope>NUCLEOTIDE SEQUENCE [LARGE SCALE GENOMIC DNA]</scope>
    <source>
        <strain evidence="8 9">ID0723</strain>
    </source>
</reference>
<dbReference type="PANTHER" id="PTHR30349:SF41">
    <property type="entry name" value="INTEGRASE_RECOMBINASE PROTEIN MJ0367-RELATED"/>
    <property type="match status" value="1"/>
</dbReference>
<dbReference type="Pfam" id="PF00589">
    <property type="entry name" value="Phage_integrase"/>
    <property type="match status" value="1"/>
</dbReference>
<accession>A0A7Y6NT15</accession>
<proteinExistence type="inferred from homology"/>
<evidence type="ECO:0000256" key="4">
    <source>
        <dbReference type="ARBA" id="ARBA00023172"/>
    </source>
</evidence>